<reference evidence="2 3" key="1">
    <citation type="submission" date="2018-10" db="EMBL/GenBank/DDBJ databases">
        <title>Genomic Encyclopedia of Archaeal and Bacterial Type Strains, Phase II (KMG-II): from individual species to whole genera.</title>
        <authorList>
            <person name="Goeker M."/>
        </authorList>
    </citation>
    <scope>NUCLEOTIDE SEQUENCE [LARGE SCALE GENOMIC DNA]</scope>
    <source>
        <strain evidence="2 3">DSM 25217</strain>
    </source>
</reference>
<accession>A0A3M0C572</accession>
<name>A0A3M0C572_9PROT</name>
<organism evidence="2 3">
    <name type="scientific">Eilatimonas milleporae</name>
    <dbReference type="NCBI Taxonomy" id="911205"/>
    <lineage>
        <taxon>Bacteria</taxon>
        <taxon>Pseudomonadati</taxon>
        <taxon>Pseudomonadota</taxon>
        <taxon>Alphaproteobacteria</taxon>
        <taxon>Kordiimonadales</taxon>
        <taxon>Kordiimonadaceae</taxon>
        <taxon>Eilatimonas</taxon>
    </lineage>
</organism>
<dbReference type="InterPro" id="IPR018754">
    <property type="entry name" value="RovC-like_DNA-bd"/>
</dbReference>
<dbReference type="Proteomes" id="UP000271227">
    <property type="component" value="Unassembled WGS sequence"/>
</dbReference>
<sequence>MLVATSDAFDARSIGVLIPLDDHWPVRVAAAERLRLRLIERTADPPITPQRRERIKRALRCMDGRRDGATYRAIAAAFFGARRVAEEPWKTSSLKAQIARLTAHGRRLIDQGYKNLLRGKYIP</sequence>
<dbReference type="RefSeq" id="WP_170163928.1">
    <property type="nucleotide sequence ID" value="NZ_REFR01000015.1"/>
</dbReference>
<dbReference type="InParanoid" id="A0A3M0C572"/>
<feature type="domain" description="T6SS Transcription factor RovC-like DNA binding" evidence="1">
    <location>
        <begin position="17"/>
        <end position="118"/>
    </location>
</feature>
<evidence type="ECO:0000259" key="1">
    <source>
        <dbReference type="Pfam" id="PF10074"/>
    </source>
</evidence>
<gene>
    <name evidence="2" type="ORF">BXY39_3486</name>
</gene>
<dbReference type="EMBL" id="REFR01000015">
    <property type="protein sequence ID" value="RMB01976.1"/>
    <property type="molecule type" value="Genomic_DNA"/>
</dbReference>
<comment type="caution">
    <text evidence="2">The sequence shown here is derived from an EMBL/GenBank/DDBJ whole genome shotgun (WGS) entry which is preliminary data.</text>
</comment>
<keyword evidence="3" id="KW-1185">Reference proteome</keyword>
<proteinExistence type="predicted"/>
<evidence type="ECO:0000313" key="2">
    <source>
        <dbReference type="EMBL" id="RMB01976.1"/>
    </source>
</evidence>
<protein>
    <submittedName>
        <fullName evidence="2">Uncharacterized protein DUF2285</fullName>
    </submittedName>
</protein>
<dbReference type="AlphaFoldDB" id="A0A3M0C572"/>
<evidence type="ECO:0000313" key="3">
    <source>
        <dbReference type="Proteomes" id="UP000271227"/>
    </source>
</evidence>
<dbReference type="Pfam" id="PF10074">
    <property type="entry name" value="RovC_DNA-bd"/>
    <property type="match status" value="1"/>
</dbReference>